<keyword evidence="1" id="KW-0812">Transmembrane</keyword>
<evidence type="ECO:0000256" key="1">
    <source>
        <dbReference type="SAM" id="Phobius"/>
    </source>
</evidence>
<evidence type="ECO:0008006" key="4">
    <source>
        <dbReference type="Google" id="ProtNLM"/>
    </source>
</evidence>
<dbReference type="Proteomes" id="UP001142810">
    <property type="component" value="Unassembled WGS sequence"/>
</dbReference>
<feature type="transmembrane region" description="Helical" evidence="1">
    <location>
        <begin position="12"/>
        <end position="30"/>
    </location>
</feature>
<name>A0ABT3P6A6_9ALTE</name>
<accession>A0ABT3P6A6</accession>
<protein>
    <recommendedName>
        <fullName evidence="4">DUF4234 domain-containing protein</fullName>
    </recommendedName>
</protein>
<dbReference type="RefSeq" id="WP_265617007.1">
    <property type="nucleotide sequence ID" value="NZ_JAPFRD010000009.1"/>
</dbReference>
<keyword evidence="1" id="KW-0472">Membrane</keyword>
<dbReference type="EMBL" id="JAPFRD010000009">
    <property type="protein sequence ID" value="MCW8108299.1"/>
    <property type="molecule type" value="Genomic_DNA"/>
</dbReference>
<sequence length="185" mass="21888">MSLPKPVAPPRNLIWEYLLFFCTGGLYSMLWMRLIARDCHRICGKPNTPMVWLLVPLVAPVQPFMLPQLFDAIRQCEKHLSLRSWPASIDYLWMTVTFGGSLYFWFAYVFDSTIKADLVVFIGWITWLLLLHSRMNRIRRRKKHEPMMPRYAGYNVVEWATVALFLPILLTLFSWLFYFATNQSM</sequence>
<gene>
    <name evidence="2" type="ORF">OPS25_07310</name>
</gene>
<comment type="caution">
    <text evidence="2">The sequence shown here is derived from an EMBL/GenBank/DDBJ whole genome shotgun (WGS) entry which is preliminary data.</text>
</comment>
<evidence type="ECO:0000313" key="3">
    <source>
        <dbReference type="Proteomes" id="UP001142810"/>
    </source>
</evidence>
<evidence type="ECO:0000313" key="2">
    <source>
        <dbReference type="EMBL" id="MCW8108299.1"/>
    </source>
</evidence>
<organism evidence="2 3">
    <name type="scientific">Alteromonas aquimaris</name>
    <dbReference type="NCBI Taxonomy" id="2998417"/>
    <lineage>
        <taxon>Bacteria</taxon>
        <taxon>Pseudomonadati</taxon>
        <taxon>Pseudomonadota</taxon>
        <taxon>Gammaproteobacteria</taxon>
        <taxon>Alteromonadales</taxon>
        <taxon>Alteromonadaceae</taxon>
        <taxon>Alteromonas/Salinimonas group</taxon>
        <taxon>Alteromonas</taxon>
    </lineage>
</organism>
<feature type="transmembrane region" description="Helical" evidence="1">
    <location>
        <begin position="116"/>
        <end position="135"/>
    </location>
</feature>
<feature type="transmembrane region" description="Helical" evidence="1">
    <location>
        <begin position="91"/>
        <end position="110"/>
    </location>
</feature>
<proteinExistence type="predicted"/>
<reference evidence="2" key="1">
    <citation type="submission" date="2022-11" db="EMBL/GenBank/DDBJ databases">
        <title>Alteromonas sp. nov., isolated from sea water of the Qingdao.</title>
        <authorList>
            <person name="Wang Q."/>
        </authorList>
    </citation>
    <scope>NUCLEOTIDE SEQUENCE</scope>
    <source>
        <strain evidence="2">ASW11-7</strain>
    </source>
</reference>
<feature type="transmembrane region" description="Helical" evidence="1">
    <location>
        <begin position="156"/>
        <end position="180"/>
    </location>
</feature>
<keyword evidence="1" id="KW-1133">Transmembrane helix</keyword>
<feature type="transmembrane region" description="Helical" evidence="1">
    <location>
        <begin position="50"/>
        <end position="70"/>
    </location>
</feature>
<keyword evidence="3" id="KW-1185">Reference proteome</keyword>